<evidence type="ECO:0000256" key="1">
    <source>
        <dbReference type="SAM" id="Phobius"/>
    </source>
</evidence>
<dbReference type="EMBL" id="DSDS01000055">
    <property type="protein sequence ID" value="HET97552.1"/>
    <property type="molecule type" value="Genomic_DNA"/>
</dbReference>
<reference evidence="2" key="1">
    <citation type="journal article" date="2020" name="mSystems">
        <title>Genome- and Community-Level Interaction Insights into Carbon Utilization and Element Cycling Functions of Hydrothermarchaeota in Hydrothermal Sediment.</title>
        <authorList>
            <person name="Zhou Z."/>
            <person name="Liu Y."/>
            <person name="Xu W."/>
            <person name="Pan J."/>
            <person name="Luo Z.H."/>
            <person name="Li M."/>
        </authorList>
    </citation>
    <scope>NUCLEOTIDE SEQUENCE [LARGE SCALE GENOMIC DNA]</scope>
    <source>
        <strain evidence="2">SpSt-1224</strain>
    </source>
</reference>
<keyword evidence="1" id="KW-1133">Transmembrane helix</keyword>
<organism evidence="2">
    <name type="scientific">Desulfurivibrio alkaliphilus</name>
    <dbReference type="NCBI Taxonomy" id="427923"/>
    <lineage>
        <taxon>Bacteria</taxon>
        <taxon>Pseudomonadati</taxon>
        <taxon>Thermodesulfobacteriota</taxon>
        <taxon>Desulfobulbia</taxon>
        <taxon>Desulfobulbales</taxon>
        <taxon>Desulfobulbaceae</taxon>
        <taxon>Desulfurivibrio</taxon>
    </lineage>
</organism>
<accession>A0A7C2XLY7</accession>
<comment type="caution">
    <text evidence="2">The sequence shown here is derived from an EMBL/GenBank/DDBJ whole genome shotgun (WGS) entry which is preliminary data.</text>
</comment>
<name>A0A7C2XLY7_9BACT</name>
<keyword evidence="1" id="KW-0812">Transmembrane</keyword>
<proteinExistence type="predicted"/>
<feature type="transmembrane region" description="Helical" evidence="1">
    <location>
        <begin position="21"/>
        <end position="39"/>
    </location>
</feature>
<dbReference type="AlphaFoldDB" id="A0A7C2XLY7"/>
<dbReference type="Proteomes" id="UP000885986">
    <property type="component" value="Unassembled WGS sequence"/>
</dbReference>
<evidence type="ECO:0000313" key="2">
    <source>
        <dbReference type="EMBL" id="HET97552.1"/>
    </source>
</evidence>
<keyword evidence="1" id="KW-0472">Membrane</keyword>
<gene>
    <name evidence="2" type="ORF">ENN98_02400</name>
</gene>
<sequence>MLLAVLAGSYGAAPAPVVWAAALLLAAGAAGGISWFFVADKALYTAKERGRNQVDAQGR</sequence>
<protein>
    <submittedName>
        <fullName evidence="2">Uncharacterized protein</fullName>
    </submittedName>
</protein>